<dbReference type="InterPro" id="IPR001128">
    <property type="entry name" value="Cyt_P450"/>
</dbReference>
<evidence type="ECO:0000256" key="1">
    <source>
        <dbReference type="ARBA" id="ARBA00001971"/>
    </source>
</evidence>
<dbReference type="GO" id="GO:0004497">
    <property type="term" value="F:monooxygenase activity"/>
    <property type="evidence" value="ECO:0007669"/>
    <property type="project" value="UniProtKB-KW"/>
</dbReference>
<keyword evidence="4" id="KW-0503">Monooxygenase</keyword>
<feature type="region of interest" description="Disordered" evidence="5">
    <location>
        <begin position="1"/>
        <end position="23"/>
    </location>
</feature>
<dbReference type="PANTHER" id="PTHR24305">
    <property type="entry name" value="CYTOCHROME P450"/>
    <property type="match status" value="1"/>
</dbReference>
<reference evidence="6 7" key="1">
    <citation type="submission" date="2019-06" db="EMBL/GenBank/DDBJ databases">
        <title>Sequencing the genomes of 1000 actinobacteria strains.</title>
        <authorList>
            <person name="Klenk H.-P."/>
        </authorList>
    </citation>
    <scope>NUCLEOTIDE SEQUENCE [LARGE SCALE GENOMIC DNA]</scope>
    <source>
        <strain evidence="6 7">DSM 24683</strain>
    </source>
</reference>
<keyword evidence="3 4" id="KW-0479">Metal-binding</keyword>
<comment type="cofactor">
    <cofactor evidence="1 3">
        <name>heme</name>
        <dbReference type="ChEBI" id="CHEBI:30413"/>
    </cofactor>
</comment>
<keyword evidence="3 4" id="KW-0349">Heme</keyword>
<keyword evidence="3 4" id="KW-0408">Iron</keyword>
<dbReference type="GO" id="GO:0020037">
    <property type="term" value="F:heme binding"/>
    <property type="evidence" value="ECO:0007669"/>
    <property type="project" value="InterPro"/>
</dbReference>
<evidence type="ECO:0000256" key="2">
    <source>
        <dbReference type="ARBA" id="ARBA00010617"/>
    </source>
</evidence>
<evidence type="ECO:0000313" key="6">
    <source>
        <dbReference type="EMBL" id="TWD81472.1"/>
    </source>
</evidence>
<proteinExistence type="inferred from homology"/>
<dbReference type="Gene3D" id="1.10.630.10">
    <property type="entry name" value="Cytochrome P450"/>
    <property type="match status" value="1"/>
</dbReference>
<protein>
    <submittedName>
        <fullName evidence="6">Cytochrome P450</fullName>
    </submittedName>
</protein>
<dbReference type="PRINTS" id="PR00385">
    <property type="entry name" value="P450"/>
</dbReference>
<dbReference type="PROSITE" id="PS00086">
    <property type="entry name" value="CYTOCHROME_P450"/>
    <property type="match status" value="1"/>
</dbReference>
<name>A0A561BRR9_9ACTN</name>
<feature type="region of interest" description="Disordered" evidence="5">
    <location>
        <begin position="412"/>
        <end position="441"/>
    </location>
</feature>
<dbReference type="PRINTS" id="PR00463">
    <property type="entry name" value="EP450I"/>
</dbReference>
<dbReference type="EMBL" id="VIVK01000001">
    <property type="protein sequence ID" value="TWD81472.1"/>
    <property type="molecule type" value="Genomic_DNA"/>
</dbReference>
<dbReference type="PANTHER" id="PTHR24305:SF166">
    <property type="entry name" value="CYTOCHROME P450 12A4, MITOCHONDRIAL-RELATED"/>
    <property type="match status" value="1"/>
</dbReference>
<evidence type="ECO:0000256" key="4">
    <source>
        <dbReference type="RuleBase" id="RU000461"/>
    </source>
</evidence>
<keyword evidence="7" id="KW-1185">Reference proteome</keyword>
<gene>
    <name evidence="6" type="ORF">FB561_2588</name>
</gene>
<dbReference type="InterPro" id="IPR050121">
    <property type="entry name" value="Cytochrome_P450_monoxygenase"/>
</dbReference>
<dbReference type="InterPro" id="IPR002401">
    <property type="entry name" value="Cyt_P450_E_grp-I"/>
</dbReference>
<evidence type="ECO:0000313" key="7">
    <source>
        <dbReference type="Proteomes" id="UP000318380"/>
    </source>
</evidence>
<dbReference type="InterPro" id="IPR036396">
    <property type="entry name" value="Cyt_P450_sf"/>
</dbReference>
<evidence type="ECO:0000256" key="5">
    <source>
        <dbReference type="SAM" id="MobiDB-lite"/>
    </source>
</evidence>
<dbReference type="OrthoDB" id="7376058at2"/>
<dbReference type="GO" id="GO:0005506">
    <property type="term" value="F:iron ion binding"/>
    <property type="evidence" value="ECO:0007669"/>
    <property type="project" value="InterPro"/>
</dbReference>
<dbReference type="RefSeq" id="WP_145806334.1">
    <property type="nucleotide sequence ID" value="NZ_VIVK01000001.1"/>
</dbReference>
<sequence>MTPTPLLGSRTLDRRTARTLPPGPRWPTLVQTVLFASHRKTFFPRMRARYGDVFTIRLVPSSRVVVVLSRPEHMHEVFRTAPSVMHAGEGNTVLRPIMGDHSLLLIDDEDHARMRRQLMPAFLGNALRGYADMIGELARADVAKWPVGVPFRLHDRMRDLTLEVILQVVFGVTDSDRLAELRPLVDKVVSVSPVIMLGGFYPRLLRFPPWRTYLDVQRRVDEILYAEIAARRKNLAGRNDVLSRLLAAGTWSDTELRDQLVTLLLAGHETTATGLAWAFHELARRPEELRAAQRAADEGDDARLEAITKEALRLHPVVYQVGRRVTETVEIAGYRLPRGTTIMPAMGLLHADNAHYPEPTEFRPDRFLSDNPPSPSTWLPFGGGARRCIGAGFSLLEATEILRAALTHYTLRPTTPTPEKPKPRNVTLVPSQGCTVTATPR</sequence>
<dbReference type="GO" id="GO:0016705">
    <property type="term" value="F:oxidoreductase activity, acting on paired donors, with incorporation or reduction of molecular oxygen"/>
    <property type="evidence" value="ECO:0007669"/>
    <property type="project" value="InterPro"/>
</dbReference>
<dbReference type="InterPro" id="IPR017972">
    <property type="entry name" value="Cyt_P450_CS"/>
</dbReference>
<evidence type="ECO:0000256" key="3">
    <source>
        <dbReference type="PIRSR" id="PIRSR602401-1"/>
    </source>
</evidence>
<dbReference type="CDD" id="cd11053">
    <property type="entry name" value="CYP110-like"/>
    <property type="match status" value="1"/>
</dbReference>
<organism evidence="6 7">
    <name type="scientific">Kribbella amoyensis</name>
    <dbReference type="NCBI Taxonomy" id="996641"/>
    <lineage>
        <taxon>Bacteria</taxon>
        <taxon>Bacillati</taxon>
        <taxon>Actinomycetota</taxon>
        <taxon>Actinomycetes</taxon>
        <taxon>Propionibacteriales</taxon>
        <taxon>Kribbellaceae</taxon>
        <taxon>Kribbella</taxon>
    </lineage>
</organism>
<comment type="caution">
    <text evidence="6">The sequence shown here is derived from an EMBL/GenBank/DDBJ whole genome shotgun (WGS) entry which is preliminary data.</text>
</comment>
<dbReference type="Proteomes" id="UP000318380">
    <property type="component" value="Unassembled WGS sequence"/>
</dbReference>
<dbReference type="SUPFAM" id="SSF48264">
    <property type="entry name" value="Cytochrome P450"/>
    <property type="match status" value="1"/>
</dbReference>
<dbReference type="Pfam" id="PF00067">
    <property type="entry name" value="p450"/>
    <property type="match status" value="1"/>
</dbReference>
<keyword evidence="4" id="KW-0560">Oxidoreductase</keyword>
<comment type="similarity">
    <text evidence="2 4">Belongs to the cytochrome P450 family.</text>
</comment>
<feature type="compositionally biased region" description="Polar residues" evidence="5">
    <location>
        <begin position="428"/>
        <end position="441"/>
    </location>
</feature>
<dbReference type="AlphaFoldDB" id="A0A561BRR9"/>
<feature type="binding site" description="axial binding residue" evidence="3">
    <location>
        <position position="388"/>
    </location>
    <ligand>
        <name>heme</name>
        <dbReference type="ChEBI" id="CHEBI:30413"/>
    </ligand>
    <ligandPart>
        <name>Fe</name>
        <dbReference type="ChEBI" id="CHEBI:18248"/>
    </ligandPart>
</feature>
<accession>A0A561BRR9</accession>